<dbReference type="Gene3D" id="3.40.50.2000">
    <property type="entry name" value="Glycogen Phosphorylase B"/>
    <property type="match status" value="2"/>
</dbReference>
<proteinExistence type="predicted"/>
<dbReference type="EMBL" id="FMCT01000006">
    <property type="protein sequence ID" value="SCF20982.1"/>
    <property type="molecule type" value="Genomic_DNA"/>
</dbReference>
<keyword evidence="2" id="KW-1185">Reference proteome</keyword>
<dbReference type="Proteomes" id="UP000183585">
    <property type="component" value="Unassembled WGS sequence"/>
</dbReference>
<protein>
    <submittedName>
        <fullName evidence="1">Glycosyltransferase involved in cell wall bisynthesis</fullName>
    </submittedName>
</protein>
<sequence length="347" mass="36044">MSRVLIAFGGYGGEWSGAERMAWKTAEHLAVHGHTGAVLTDSLPPQPPDAGPWPRITDPREFGRPDVVHAFDLARPKQVAVALSTATDLGCPFVLTPATAVELWPDPELGRAACRAAAAVYVLTRAEADNVVAAGADPAAIRYVPQAPHLDGAVDPSGLRARFAGATGTVLFLSRRTAFKGYPVLLAAAPLVRRSRPGTAFWLAGPGADGPATSAADGLHDFGVVDATVKHELLAAADLLCLPSTSDVYPLVFVEAWACGTPVVSGPFQGAREVVRHGVDGLVVDAEPGALAEALVGLLADEPRRRAMGAAGRRRVGRENTWAQVAAAVAAGYPTESARLPVSGGER</sequence>
<accession>A0A1C4YJP3</accession>
<dbReference type="RefSeq" id="WP_074475139.1">
    <property type="nucleotide sequence ID" value="NZ_FMCT01000006.1"/>
</dbReference>
<evidence type="ECO:0000313" key="2">
    <source>
        <dbReference type="Proteomes" id="UP000183585"/>
    </source>
</evidence>
<dbReference type="PANTHER" id="PTHR12526:SF635">
    <property type="entry name" value="GLYCOSYL TRANSFERASE GROUP 1"/>
    <property type="match status" value="1"/>
</dbReference>
<dbReference type="SUPFAM" id="SSF53756">
    <property type="entry name" value="UDP-Glycosyltransferase/glycogen phosphorylase"/>
    <property type="match status" value="1"/>
</dbReference>
<reference evidence="2" key="1">
    <citation type="submission" date="2016-06" db="EMBL/GenBank/DDBJ databases">
        <authorList>
            <person name="Varghese N."/>
            <person name="Submissions Spin"/>
        </authorList>
    </citation>
    <scope>NUCLEOTIDE SEQUENCE [LARGE SCALE GENOMIC DNA]</scope>
    <source>
        <strain evidence="2">DSM 43168</strain>
    </source>
</reference>
<evidence type="ECO:0000313" key="1">
    <source>
        <dbReference type="EMBL" id="SCF20982.1"/>
    </source>
</evidence>
<organism evidence="1 2">
    <name type="scientific">Micromonospora carbonacea</name>
    <dbReference type="NCBI Taxonomy" id="47853"/>
    <lineage>
        <taxon>Bacteria</taxon>
        <taxon>Bacillati</taxon>
        <taxon>Actinomycetota</taxon>
        <taxon>Actinomycetes</taxon>
        <taxon>Micromonosporales</taxon>
        <taxon>Micromonosporaceae</taxon>
        <taxon>Micromonospora</taxon>
    </lineage>
</organism>
<keyword evidence="1" id="KW-0808">Transferase</keyword>
<dbReference type="PANTHER" id="PTHR12526">
    <property type="entry name" value="GLYCOSYLTRANSFERASE"/>
    <property type="match status" value="1"/>
</dbReference>
<dbReference type="CDD" id="cd03801">
    <property type="entry name" value="GT4_PimA-like"/>
    <property type="match status" value="1"/>
</dbReference>
<dbReference type="Pfam" id="PF13692">
    <property type="entry name" value="Glyco_trans_1_4"/>
    <property type="match status" value="1"/>
</dbReference>
<name>A0A1C4YJP3_9ACTN</name>
<gene>
    <name evidence="1" type="ORF">GA0070563_106193</name>
</gene>
<dbReference type="AlphaFoldDB" id="A0A1C4YJP3"/>
<dbReference type="GO" id="GO:0016757">
    <property type="term" value="F:glycosyltransferase activity"/>
    <property type="evidence" value="ECO:0007669"/>
    <property type="project" value="TreeGrafter"/>
</dbReference>